<proteinExistence type="predicted"/>
<evidence type="ECO:0000313" key="3">
    <source>
        <dbReference type="Proteomes" id="UP001148786"/>
    </source>
</evidence>
<protein>
    <submittedName>
        <fullName evidence="2">Uncharacterized protein</fullName>
    </submittedName>
</protein>
<name>A0A9W8K248_9AGAR</name>
<evidence type="ECO:0000256" key="1">
    <source>
        <dbReference type="SAM" id="MobiDB-lite"/>
    </source>
</evidence>
<gene>
    <name evidence="2" type="ORF">NLJ89_g8248</name>
</gene>
<sequence>MEDTPSDLLQLRDELFKVTDKLSEGYYDVVDLTAKIDSSLKIGMTSCKKDISAITQDLDQLKGDMNRTTDDITESKELILSKVNATHGFLKGAISDLDKKMSDHFLTSQRQIAKLQSEVFDGLRKFTSLAVQILHAIEVSRNTIMTEGSNAIERLRDDTADLAFAQAQHLTSQFESLHERALQAKAFEDENANGHCFRPLSLFQEMTADAPESSLASSPLTPGSTLADEGVDMDSAVGNGPRKSMAELQTQYHRDPKTNGNLPFEERASRKVAKDTSPCICTSGDPGSAGIFGDRDRDLGSQNTNLNGLLGEFVSREAANVPPLRSEPGSTSKIDDSNSGEKQATIALLNDPPEDVRNAVEPLETEFQVPLLQYLKKIPRIHRFDAKSRLFYPYLRPSEDMSNRLKHMYTSSVARLKATRIYVQTATQRPVSIRIVLSFAVLLQPLPVGDVDGFMFGDLELFQEC</sequence>
<dbReference type="EMBL" id="JANKHO010001085">
    <property type="protein sequence ID" value="KAJ3503847.1"/>
    <property type="molecule type" value="Genomic_DNA"/>
</dbReference>
<keyword evidence="3" id="KW-1185">Reference proteome</keyword>
<dbReference type="AlphaFoldDB" id="A0A9W8K248"/>
<comment type="caution">
    <text evidence="2">The sequence shown here is derived from an EMBL/GenBank/DDBJ whole genome shotgun (WGS) entry which is preliminary data.</text>
</comment>
<evidence type="ECO:0000313" key="2">
    <source>
        <dbReference type="EMBL" id="KAJ3503847.1"/>
    </source>
</evidence>
<dbReference type="Proteomes" id="UP001148786">
    <property type="component" value="Unassembled WGS sequence"/>
</dbReference>
<reference evidence="2" key="1">
    <citation type="submission" date="2022-07" db="EMBL/GenBank/DDBJ databases">
        <title>Genome Sequence of Agrocybe chaxingu.</title>
        <authorList>
            <person name="Buettner E."/>
        </authorList>
    </citation>
    <scope>NUCLEOTIDE SEQUENCE</scope>
    <source>
        <strain evidence="2">MP-N11</strain>
    </source>
</reference>
<feature type="region of interest" description="Disordered" evidence="1">
    <location>
        <begin position="209"/>
        <end position="241"/>
    </location>
</feature>
<feature type="region of interest" description="Disordered" evidence="1">
    <location>
        <begin position="320"/>
        <end position="341"/>
    </location>
</feature>
<organism evidence="2 3">
    <name type="scientific">Agrocybe chaxingu</name>
    <dbReference type="NCBI Taxonomy" id="84603"/>
    <lineage>
        <taxon>Eukaryota</taxon>
        <taxon>Fungi</taxon>
        <taxon>Dikarya</taxon>
        <taxon>Basidiomycota</taxon>
        <taxon>Agaricomycotina</taxon>
        <taxon>Agaricomycetes</taxon>
        <taxon>Agaricomycetidae</taxon>
        <taxon>Agaricales</taxon>
        <taxon>Agaricineae</taxon>
        <taxon>Strophariaceae</taxon>
        <taxon>Agrocybe</taxon>
    </lineage>
</organism>
<accession>A0A9W8K248</accession>
<feature type="compositionally biased region" description="Polar residues" evidence="1">
    <location>
        <begin position="214"/>
        <end position="224"/>
    </location>
</feature>